<dbReference type="InterPro" id="IPR007111">
    <property type="entry name" value="NACHT_NTPase"/>
</dbReference>
<dbReference type="GO" id="GO:0007165">
    <property type="term" value="P:signal transduction"/>
    <property type="evidence" value="ECO:0007669"/>
    <property type="project" value="InterPro"/>
</dbReference>
<dbReference type="SMART" id="SM00567">
    <property type="entry name" value="EZ_HEAT"/>
    <property type="match status" value="13"/>
</dbReference>
<protein>
    <submittedName>
        <fullName evidence="5">TIR domain-containing protein</fullName>
    </submittedName>
</protein>
<dbReference type="EMBL" id="JAAHFQ010000654">
    <property type="protein sequence ID" value="NER30843.1"/>
    <property type="molecule type" value="Genomic_DNA"/>
</dbReference>
<sequence length="975" mass="106978">PGSGKSTALVRLLLEEAEQGKLSKIPVLVELRYYQTSVLDLIRDFCQRHRLWLESAAIEQLLFQGQLLLLVDGINELPSDQARRDLQGFRNKYQDTPMIFTTRDLGVGGDLDIAKKLEMQPLTEVQTQQFIRKYLPEQGEQLLKQLGPRLRELGQTPLLLMMLCSVFLKNHNQVPANLGSVFRQFTQIYDNKLKQDIPASGESRRWWHRLLQHLAWVMSRGESLKEIQVAIPRQQAEDLLTEFLQGKVAHPEDCALCWLEDLLKYHLIQLSAEDKIEFRHQLIQEYYTAEYLLKLLPSLSDEELKREYLNYLKWTATLVLMLELVDSQAQAVRVVKLALEVDLLLGARLAGAVKPKWQEQTVSLVAGLEVSQLFKVELLGLTKSERAVYFLNQALEDEDYDVRRRAAYALGNIGTEAAITALISALEDQDSDVRQRAAYALGAIGTEAAITALISALEDQDSDVRQRAAYALGNIGTEAAIPALISALEDEDSDVRWRAAEALGKIGSEAAIPALIRTLEAQDSLVRWRAAEALGKIGTEAAITALIRVLEDENYSMGESAASALGKIGTEAAITALIRAIEAQDSLVRVSAASALGKIGSEAAIPALISAVEDQESSVRGSAASALGKIGTEAAIPALIRAIEAQDSLVRGSAASALGKIGSEAAIPALIRAIEDQESSVRSRAASALGKIGSEAAIPALIRAVEDQDSLVRRSAAEALGKIGTEAAITALIRAIEAQDSLVRVSAASALGKIGTEAAITALISALKDQKFVTANNGNTFDEAIETLQAIQEGFKFYNYTLTQPHLPPAKPNPICPMNQKQHSPSTTVERNQVFISYSHQDKIWLERLQTMLKPLMRNQTISVWDDTRIRAGAKWREEITKALAVAKVAVLMVSSNFLASDFIAEQELPPLLKAAEQQGLTIIWVYLSACMYKESEIGDYQAAHNLSKPLNTLDDGERDLVLLYICQEIKAAAT</sequence>
<accession>A0A6B3NGQ1</accession>
<dbReference type="SUPFAM" id="SSF48371">
    <property type="entry name" value="ARM repeat"/>
    <property type="match status" value="3"/>
</dbReference>
<dbReference type="SUPFAM" id="SSF52540">
    <property type="entry name" value="P-loop containing nucleoside triphosphate hydrolases"/>
    <property type="match status" value="1"/>
</dbReference>
<comment type="caution">
    <text evidence="5">The sequence shown here is derived from an EMBL/GenBank/DDBJ whole genome shotgun (WGS) entry which is preliminary data.</text>
</comment>
<gene>
    <name evidence="5" type="ORF">F6J89_25295</name>
</gene>
<dbReference type="SMART" id="SM00255">
    <property type="entry name" value="TIR"/>
    <property type="match status" value="1"/>
</dbReference>
<dbReference type="GO" id="GO:0016491">
    <property type="term" value="F:oxidoreductase activity"/>
    <property type="evidence" value="ECO:0007669"/>
    <property type="project" value="TreeGrafter"/>
</dbReference>
<evidence type="ECO:0000313" key="5">
    <source>
        <dbReference type="EMBL" id="NER30843.1"/>
    </source>
</evidence>
<dbReference type="Pfam" id="PF05729">
    <property type="entry name" value="NACHT"/>
    <property type="match status" value="1"/>
</dbReference>
<dbReference type="InterPro" id="IPR004155">
    <property type="entry name" value="PBS_lyase_HEAT"/>
</dbReference>
<evidence type="ECO:0000256" key="1">
    <source>
        <dbReference type="ARBA" id="ARBA00022549"/>
    </source>
</evidence>
<dbReference type="PANTHER" id="PTHR12697:SF5">
    <property type="entry name" value="DEOXYHYPUSINE HYDROXYLASE"/>
    <property type="match status" value="1"/>
</dbReference>
<evidence type="ECO:0000256" key="3">
    <source>
        <dbReference type="ARBA" id="ARBA00045876"/>
    </source>
</evidence>
<organism evidence="5">
    <name type="scientific">Symploca sp. SIO1C4</name>
    <dbReference type="NCBI Taxonomy" id="2607765"/>
    <lineage>
        <taxon>Bacteria</taxon>
        <taxon>Bacillati</taxon>
        <taxon>Cyanobacteriota</taxon>
        <taxon>Cyanophyceae</taxon>
        <taxon>Coleofasciculales</taxon>
        <taxon>Coleofasciculaceae</taxon>
        <taxon>Symploca</taxon>
    </lineage>
</organism>
<dbReference type="Gene3D" id="3.40.50.300">
    <property type="entry name" value="P-loop containing nucleotide triphosphate hydrolases"/>
    <property type="match status" value="1"/>
</dbReference>
<proteinExistence type="predicted"/>
<dbReference type="Pfam" id="PF13646">
    <property type="entry name" value="HEAT_2"/>
    <property type="match status" value="3"/>
</dbReference>
<dbReference type="InterPro" id="IPR027417">
    <property type="entry name" value="P-loop_NTPase"/>
</dbReference>
<evidence type="ECO:0000259" key="4">
    <source>
        <dbReference type="PROSITE" id="PS50104"/>
    </source>
</evidence>
<reference evidence="5" key="1">
    <citation type="submission" date="2019-11" db="EMBL/GenBank/DDBJ databases">
        <title>Genomic insights into an expanded diversity of filamentous marine cyanobacteria reveals the extraordinary biosynthetic potential of Moorea and Okeania.</title>
        <authorList>
            <person name="Ferreira Leao T."/>
            <person name="Wang M."/>
            <person name="Moss N."/>
            <person name="Da Silva R."/>
            <person name="Sanders J."/>
            <person name="Nurk S."/>
            <person name="Gurevich A."/>
            <person name="Humphrey G."/>
            <person name="Reher R."/>
            <person name="Zhu Q."/>
            <person name="Belda-Ferre P."/>
            <person name="Glukhov E."/>
            <person name="Rex R."/>
            <person name="Dorrestein P.C."/>
            <person name="Knight R."/>
            <person name="Pevzner P."/>
            <person name="Gerwick W.H."/>
            <person name="Gerwick L."/>
        </authorList>
    </citation>
    <scope>NUCLEOTIDE SEQUENCE</scope>
    <source>
        <strain evidence="5">SIO1C4</strain>
    </source>
</reference>
<dbReference type="PROSITE" id="PS50077">
    <property type="entry name" value="HEAT_REPEAT"/>
    <property type="match status" value="3"/>
</dbReference>
<keyword evidence="2" id="KW-0605">Phycobilisome</keyword>
<feature type="domain" description="TIR" evidence="4">
    <location>
        <begin position="830"/>
        <end position="975"/>
    </location>
</feature>
<dbReference type="InterPro" id="IPR021133">
    <property type="entry name" value="HEAT_type_2"/>
</dbReference>
<comment type="function">
    <text evidence="3">Catalyzes the hydroxylation of the N(6)-(4-aminobutyl)-L-lysine intermediate produced by deoxyhypusine synthase/DHPS on a critical lysine of the eukaryotic translation initiation factor 5A/eIF-5A. This is the second step of the post-translational modification of that lysine into an unusual amino acid residue named hypusine. Hypusination is unique to mature eIF-5A factor and is essential for its function.</text>
</comment>
<dbReference type="InterPro" id="IPR000157">
    <property type="entry name" value="TIR_dom"/>
</dbReference>
<dbReference type="Pfam" id="PF13676">
    <property type="entry name" value="TIR_2"/>
    <property type="match status" value="1"/>
</dbReference>
<keyword evidence="1" id="KW-0042">Antenna complex</keyword>
<dbReference type="GO" id="GO:0030089">
    <property type="term" value="C:phycobilisome"/>
    <property type="evidence" value="ECO:0007669"/>
    <property type="project" value="UniProtKB-KW"/>
</dbReference>
<feature type="non-terminal residue" evidence="5">
    <location>
        <position position="1"/>
    </location>
</feature>
<dbReference type="Gene3D" id="3.40.50.10140">
    <property type="entry name" value="Toll/interleukin-1 receptor homology (TIR) domain"/>
    <property type="match status" value="1"/>
</dbReference>
<name>A0A6B3NGQ1_9CYAN</name>
<dbReference type="Pfam" id="PF03130">
    <property type="entry name" value="HEAT_PBS"/>
    <property type="match status" value="2"/>
</dbReference>
<dbReference type="InterPro" id="IPR011989">
    <property type="entry name" value="ARM-like"/>
</dbReference>
<dbReference type="InterPro" id="IPR016024">
    <property type="entry name" value="ARM-type_fold"/>
</dbReference>
<dbReference type="SUPFAM" id="SSF52200">
    <property type="entry name" value="Toll/Interleukin receptor TIR domain"/>
    <property type="match status" value="1"/>
</dbReference>
<dbReference type="PROSITE" id="PS50104">
    <property type="entry name" value="TIR"/>
    <property type="match status" value="1"/>
</dbReference>
<evidence type="ECO:0000256" key="2">
    <source>
        <dbReference type="ARBA" id="ARBA00022738"/>
    </source>
</evidence>
<dbReference type="Gene3D" id="1.25.10.10">
    <property type="entry name" value="Leucine-rich Repeat Variant"/>
    <property type="match status" value="4"/>
</dbReference>
<dbReference type="AlphaFoldDB" id="A0A6B3NGQ1"/>
<dbReference type="InterPro" id="IPR035897">
    <property type="entry name" value="Toll_tir_struct_dom_sf"/>
</dbReference>
<dbReference type="PANTHER" id="PTHR12697">
    <property type="entry name" value="PBS LYASE HEAT-LIKE PROTEIN"/>
    <property type="match status" value="1"/>
</dbReference>